<keyword evidence="8 11" id="KW-0812">Transmembrane</keyword>
<accession>A0AAV1FW75</accession>
<dbReference type="PANTHER" id="PTHR24252:SF7">
    <property type="entry name" value="HYALIN"/>
    <property type="match status" value="1"/>
</dbReference>
<evidence type="ECO:0000259" key="9">
    <source>
        <dbReference type="PROSITE" id="PS50240"/>
    </source>
</evidence>
<evidence type="ECO:0000256" key="4">
    <source>
        <dbReference type="ARBA" id="ARBA00023157"/>
    </source>
</evidence>
<evidence type="ECO:0000256" key="2">
    <source>
        <dbReference type="ARBA" id="ARBA00022801"/>
    </source>
</evidence>
<dbReference type="PROSITE" id="PS50240">
    <property type="entry name" value="TRYPSIN_DOM"/>
    <property type="match status" value="1"/>
</dbReference>
<protein>
    <submittedName>
        <fullName evidence="11">Transmembrane protease serine 13a</fullName>
    </submittedName>
</protein>
<keyword evidence="1 7" id="KW-0645">Protease</keyword>
<dbReference type="GO" id="GO:0004252">
    <property type="term" value="F:serine-type endopeptidase activity"/>
    <property type="evidence" value="ECO:0007669"/>
    <property type="project" value="InterPro"/>
</dbReference>
<gene>
    <name evidence="11" type="ORF">XNOV1_A012175</name>
</gene>
<dbReference type="PROSITE" id="PS50287">
    <property type="entry name" value="SRCR_2"/>
    <property type="match status" value="1"/>
</dbReference>
<keyword evidence="8" id="KW-0472">Membrane</keyword>
<dbReference type="EMBL" id="OY660873">
    <property type="protein sequence ID" value="CAJ1065450.1"/>
    <property type="molecule type" value="Genomic_DNA"/>
</dbReference>
<feature type="transmembrane region" description="Helical" evidence="8">
    <location>
        <begin position="78"/>
        <end position="102"/>
    </location>
</feature>
<dbReference type="AlphaFoldDB" id="A0AAV1FW75"/>
<name>A0AAV1FW75_XYRNO</name>
<dbReference type="PROSITE" id="PS00135">
    <property type="entry name" value="TRYPSIN_SER"/>
    <property type="match status" value="1"/>
</dbReference>
<evidence type="ECO:0000256" key="7">
    <source>
        <dbReference type="RuleBase" id="RU363034"/>
    </source>
</evidence>
<evidence type="ECO:0000256" key="5">
    <source>
        <dbReference type="ARBA" id="ARBA00023180"/>
    </source>
</evidence>
<dbReference type="InterPro" id="IPR018114">
    <property type="entry name" value="TRYPSIN_HIS"/>
</dbReference>
<comment type="caution">
    <text evidence="6">Lacks conserved residue(s) required for the propagation of feature annotation.</text>
</comment>
<feature type="domain" description="SRCR" evidence="10">
    <location>
        <begin position="162"/>
        <end position="244"/>
    </location>
</feature>
<keyword evidence="5" id="KW-0325">Glycoprotein</keyword>
<evidence type="ECO:0000313" key="11">
    <source>
        <dbReference type="EMBL" id="CAJ1065450.1"/>
    </source>
</evidence>
<feature type="disulfide bond" evidence="6">
    <location>
        <begin position="234"/>
        <end position="244"/>
    </location>
</feature>
<dbReference type="InterPro" id="IPR043504">
    <property type="entry name" value="Peptidase_S1_PA_chymotrypsin"/>
</dbReference>
<dbReference type="CDD" id="cd00190">
    <property type="entry name" value="Tryp_SPc"/>
    <property type="match status" value="1"/>
</dbReference>
<organism evidence="11 12">
    <name type="scientific">Xyrichtys novacula</name>
    <name type="common">Pearly razorfish</name>
    <name type="synonym">Hemipteronotus novacula</name>
    <dbReference type="NCBI Taxonomy" id="13765"/>
    <lineage>
        <taxon>Eukaryota</taxon>
        <taxon>Metazoa</taxon>
        <taxon>Chordata</taxon>
        <taxon>Craniata</taxon>
        <taxon>Vertebrata</taxon>
        <taxon>Euteleostomi</taxon>
        <taxon>Actinopterygii</taxon>
        <taxon>Neopterygii</taxon>
        <taxon>Teleostei</taxon>
        <taxon>Neoteleostei</taxon>
        <taxon>Acanthomorphata</taxon>
        <taxon>Eupercaria</taxon>
        <taxon>Labriformes</taxon>
        <taxon>Labridae</taxon>
        <taxon>Xyrichtys</taxon>
    </lineage>
</organism>
<keyword evidence="8" id="KW-1133">Transmembrane helix</keyword>
<dbReference type="Proteomes" id="UP001178508">
    <property type="component" value="Chromosome 10"/>
</dbReference>
<evidence type="ECO:0000256" key="8">
    <source>
        <dbReference type="SAM" id="Phobius"/>
    </source>
</evidence>
<evidence type="ECO:0000256" key="1">
    <source>
        <dbReference type="ARBA" id="ARBA00022670"/>
    </source>
</evidence>
<evidence type="ECO:0000256" key="3">
    <source>
        <dbReference type="ARBA" id="ARBA00022825"/>
    </source>
</evidence>
<keyword evidence="3 7" id="KW-0720">Serine protease</keyword>
<dbReference type="InterPro" id="IPR009003">
    <property type="entry name" value="Peptidase_S1_PA"/>
</dbReference>
<reference evidence="11" key="1">
    <citation type="submission" date="2023-08" db="EMBL/GenBank/DDBJ databases">
        <authorList>
            <person name="Alioto T."/>
            <person name="Alioto T."/>
            <person name="Gomez Garrido J."/>
        </authorList>
    </citation>
    <scope>NUCLEOTIDE SEQUENCE</scope>
</reference>
<dbReference type="SUPFAM" id="SSF56487">
    <property type="entry name" value="SRCR-like"/>
    <property type="match status" value="1"/>
</dbReference>
<evidence type="ECO:0000256" key="6">
    <source>
        <dbReference type="PROSITE-ProRule" id="PRU00196"/>
    </source>
</evidence>
<dbReference type="InterPro" id="IPR036772">
    <property type="entry name" value="SRCR-like_dom_sf"/>
</dbReference>
<dbReference type="PANTHER" id="PTHR24252">
    <property type="entry name" value="ACROSIN-RELATED"/>
    <property type="match status" value="1"/>
</dbReference>
<dbReference type="SUPFAM" id="SSF50494">
    <property type="entry name" value="Trypsin-like serine proteases"/>
    <property type="match status" value="1"/>
</dbReference>
<sequence>MSKKDENDPPPPYYPTSMHTLPPIKSYEEVVYGVGPGVTPLNHPRYIPRYPTPVVAPQVIVQSIPPSKKRRRCCNNNAQCYGGSGGILLVLGLLALAIWLGVRYGTRLATVAIFHNHDDDDSYQEQTSSRIDSCPNNTVECDGIKHCKFGSDEANCVRFDRAGGLQVRTSQDGRFLPVCYKGWNQSYADHTCTQLGFRNSFSFRAASAPNSIGLTVTNKLSAPIQSGVEISTSCPSNEVVSLQCIDCGVPKVTSRIIGGSQAEVGRWPWQLSLHYKGSHICGAVLIAPDFALSAAHCFPRGTVVPADWQLYGGVVSLDELSSPYLVERIVVNENYNTTTNNHDIALLKLTAPVSFNDQVQPACLPAFDVPLPHGTQCWTSGFGTTDEGRSAVSKDLMEVTVGIITKDVCNSPRVYGGAVSRNMICAGHLGGGKDSCQGDSGGPLMCKHGNRWYVVGITSWGQGCGRRNKPGVYAKVGSQLSWIYSTMGRESLS</sequence>
<dbReference type="Gene3D" id="3.10.250.10">
    <property type="entry name" value="SRCR-like domain"/>
    <property type="match status" value="1"/>
</dbReference>
<dbReference type="GO" id="GO:0006508">
    <property type="term" value="P:proteolysis"/>
    <property type="evidence" value="ECO:0007669"/>
    <property type="project" value="UniProtKB-KW"/>
</dbReference>
<dbReference type="Pfam" id="PF00089">
    <property type="entry name" value="Trypsin"/>
    <property type="match status" value="1"/>
</dbReference>
<dbReference type="Gene3D" id="2.40.10.10">
    <property type="entry name" value="Trypsin-like serine proteases"/>
    <property type="match status" value="1"/>
</dbReference>
<dbReference type="Pfam" id="PF15494">
    <property type="entry name" value="SRCR_2"/>
    <property type="match status" value="1"/>
</dbReference>
<dbReference type="PRINTS" id="PR00722">
    <property type="entry name" value="CHYMOTRYPSIN"/>
</dbReference>
<dbReference type="InterPro" id="IPR033116">
    <property type="entry name" value="TRYPSIN_SER"/>
</dbReference>
<keyword evidence="2 7" id="KW-0378">Hydrolase</keyword>
<dbReference type="InterPro" id="IPR001314">
    <property type="entry name" value="Peptidase_S1A"/>
</dbReference>
<dbReference type="InterPro" id="IPR001190">
    <property type="entry name" value="SRCR"/>
</dbReference>
<dbReference type="SMART" id="SM00020">
    <property type="entry name" value="Tryp_SPc"/>
    <property type="match status" value="1"/>
</dbReference>
<proteinExistence type="predicted"/>
<dbReference type="InterPro" id="IPR001254">
    <property type="entry name" value="Trypsin_dom"/>
</dbReference>
<keyword evidence="12" id="KW-1185">Reference proteome</keyword>
<keyword evidence="4 6" id="KW-1015">Disulfide bond</keyword>
<evidence type="ECO:0000259" key="10">
    <source>
        <dbReference type="PROSITE" id="PS50287"/>
    </source>
</evidence>
<evidence type="ECO:0000313" key="12">
    <source>
        <dbReference type="Proteomes" id="UP001178508"/>
    </source>
</evidence>
<dbReference type="GO" id="GO:0016020">
    <property type="term" value="C:membrane"/>
    <property type="evidence" value="ECO:0007669"/>
    <property type="project" value="InterPro"/>
</dbReference>
<dbReference type="FunFam" id="2.40.10.10:FF:000003">
    <property type="entry name" value="Transmembrane serine protease 3"/>
    <property type="match status" value="1"/>
</dbReference>
<feature type="domain" description="Peptidase S1" evidence="9">
    <location>
        <begin position="256"/>
        <end position="488"/>
    </location>
</feature>
<dbReference type="PROSITE" id="PS00134">
    <property type="entry name" value="TRYPSIN_HIS"/>
    <property type="match status" value="1"/>
</dbReference>